<gene>
    <name evidence="2" type="ORF">PECAL_1P12870</name>
</gene>
<sequence>MVRAFLCPLIIMGAAADKPRVAVVTSGSLRTFLNCNASFFRRVVQPNPGFVFDFYYFAVADGSDAAAARALRRPGRHPGLRRLELEPYKEALAGLESDLPRLKDLPAGDGTARGKATNVALMFRSIAKADALRRNDARGHALVIRTRPDLRWCSDLNLTAALQLAHGKTVLVPFAEDNLVFDQVAVAAPRAMEAYANAYATFRDEVERHPARSLYPEREMWRHFRSAKLRPLTMRRFRGVLVRSGGRAEDSFSKLRRDHGALGAVAMPERVRVCDE</sequence>
<evidence type="ECO:0000313" key="3">
    <source>
        <dbReference type="Proteomes" id="UP000789595"/>
    </source>
</evidence>
<feature type="chain" id="PRO_5035248956" evidence="1">
    <location>
        <begin position="17"/>
        <end position="276"/>
    </location>
</feature>
<dbReference type="Proteomes" id="UP000789595">
    <property type="component" value="Unassembled WGS sequence"/>
</dbReference>
<dbReference type="AlphaFoldDB" id="A0A8J2S4C4"/>
<evidence type="ECO:0000313" key="2">
    <source>
        <dbReference type="EMBL" id="CAH0364898.1"/>
    </source>
</evidence>
<protein>
    <submittedName>
        <fullName evidence="2">Uncharacterized protein</fullName>
    </submittedName>
</protein>
<name>A0A8J2S4C4_9STRA</name>
<keyword evidence="1" id="KW-0732">Signal</keyword>
<evidence type="ECO:0000256" key="1">
    <source>
        <dbReference type="SAM" id="SignalP"/>
    </source>
</evidence>
<dbReference type="OrthoDB" id="204647at2759"/>
<accession>A0A8J2S4C4</accession>
<proteinExistence type="predicted"/>
<organism evidence="2 3">
    <name type="scientific">Pelagomonas calceolata</name>
    <dbReference type="NCBI Taxonomy" id="35677"/>
    <lineage>
        <taxon>Eukaryota</taxon>
        <taxon>Sar</taxon>
        <taxon>Stramenopiles</taxon>
        <taxon>Ochrophyta</taxon>
        <taxon>Pelagophyceae</taxon>
        <taxon>Pelagomonadales</taxon>
        <taxon>Pelagomonadaceae</taxon>
        <taxon>Pelagomonas</taxon>
    </lineage>
</organism>
<feature type="signal peptide" evidence="1">
    <location>
        <begin position="1"/>
        <end position="16"/>
    </location>
</feature>
<reference evidence="2" key="1">
    <citation type="submission" date="2021-11" db="EMBL/GenBank/DDBJ databases">
        <authorList>
            <consortium name="Genoscope - CEA"/>
            <person name="William W."/>
        </authorList>
    </citation>
    <scope>NUCLEOTIDE SEQUENCE</scope>
</reference>
<comment type="caution">
    <text evidence="2">The sequence shown here is derived from an EMBL/GenBank/DDBJ whole genome shotgun (WGS) entry which is preliminary data.</text>
</comment>
<keyword evidence="3" id="KW-1185">Reference proteome</keyword>
<dbReference type="EMBL" id="CAKKNE010000001">
    <property type="protein sequence ID" value="CAH0364898.1"/>
    <property type="molecule type" value="Genomic_DNA"/>
</dbReference>